<reference evidence="2 3" key="1">
    <citation type="journal article" date="2019" name="Environ. Microbiol.">
        <title>Species interactions and distinct microbial communities in high Arctic permafrost affected cryosols are associated with the CH4 and CO2 gas fluxes.</title>
        <authorList>
            <person name="Altshuler I."/>
            <person name="Hamel J."/>
            <person name="Turney S."/>
            <person name="Magnuson E."/>
            <person name="Levesque R."/>
            <person name="Greer C."/>
            <person name="Whyte L.G."/>
        </authorList>
    </citation>
    <scope>NUCLEOTIDE SEQUENCE [LARGE SCALE GENOMIC DNA]</scope>
    <source>
        <strain evidence="2 3">S9.3A</strain>
    </source>
</reference>
<dbReference type="Pfam" id="PF16242">
    <property type="entry name" value="Pyrid_ox_like"/>
    <property type="match status" value="1"/>
</dbReference>
<evidence type="ECO:0000259" key="1">
    <source>
        <dbReference type="Pfam" id="PF16242"/>
    </source>
</evidence>
<dbReference type="InterPro" id="IPR038725">
    <property type="entry name" value="YdaG_split_barrel_FMN-bd"/>
</dbReference>
<evidence type="ECO:0000313" key="2">
    <source>
        <dbReference type="EMBL" id="TPG15956.1"/>
    </source>
</evidence>
<dbReference type="OrthoDB" id="1432662at2"/>
<proteinExistence type="predicted"/>
<gene>
    <name evidence="2" type="ORF">EAH86_11945</name>
</gene>
<feature type="domain" description="General stress protein FMN-binding split barrel" evidence="1">
    <location>
        <begin position="93"/>
        <end position="147"/>
    </location>
</feature>
<keyword evidence="3" id="KW-1185">Reference proteome</keyword>
<protein>
    <recommendedName>
        <fullName evidence="1">General stress protein FMN-binding split barrel domain-containing protein</fullName>
    </recommendedName>
</protein>
<dbReference type="SUPFAM" id="SSF50475">
    <property type="entry name" value="FMN-binding split barrel"/>
    <property type="match status" value="1"/>
</dbReference>
<dbReference type="EMBL" id="RCZM01000004">
    <property type="protein sequence ID" value="TPG15956.1"/>
    <property type="molecule type" value="Genomic_DNA"/>
</dbReference>
<name>A0A502CVV7_9MICO</name>
<comment type="caution">
    <text evidence="2">The sequence shown here is derived from an EMBL/GenBank/DDBJ whole genome shotgun (WGS) entry which is preliminary data.</text>
</comment>
<dbReference type="Proteomes" id="UP000317722">
    <property type="component" value="Unassembled WGS sequence"/>
</dbReference>
<dbReference type="Gene3D" id="2.30.110.10">
    <property type="entry name" value="Electron Transport, Fmn-binding Protein, Chain A"/>
    <property type="match status" value="1"/>
</dbReference>
<sequence length="152" mass="16487">MRMTYFMVLLPIGVGGPVGPVTSLTGGPRWSRRFGVKYFVNIAALDPRRRATDALSRQNRRSGAFSTVRNVSTRHTVKAPATKRGDMTHEDTTTAADVIKDVRVAMLTTVGGAGRLMSRPMATQEPFDGSAWFFVRSGSPVVTEVGATRRSG</sequence>
<organism evidence="2 3">
    <name type="scientific">Pedococcus bigeumensis</name>
    <dbReference type="NCBI Taxonomy" id="433644"/>
    <lineage>
        <taxon>Bacteria</taxon>
        <taxon>Bacillati</taxon>
        <taxon>Actinomycetota</taxon>
        <taxon>Actinomycetes</taxon>
        <taxon>Micrococcales</taxon>
        <taxon>Intrasporangiaceae</taxon>
        <taxon>Pedococcus</taxon>
    </lineage>
</organism>
<dbReference type="InterPro" id="IPR012349">
    <property type="entry name" value="Split_barrel_FMN-bd"/>
</dbReference>
<evidence type="ECO:0000313" key="3">
    <source>
        <dbReference type="Proteomes" id="UP000317722"/>
    </source>
</evidence>
<dbReference type="AlphaFoldDB" id="A0A502CVV7"/>
<accession>A0A502CVV7</accession>